<name>A0ABS7QGC1_9ACTN</name>
<keyword evidence="2" id="KW-1133">Transmembrane helix</keyword>
<evidence type="ECO:0000256" key="2">
    <source>
        <dbReference type="SAM" id="Phobius"/>
    </source>
</evidence>
<evidence type="ECO:0000313" key="4">
    <source>
        <dbReference type="Proteomes" id="UP000778578"/>
    </source>
</evidence>
<organism evidence="3 4">
    <name type="scientific">Actinacidiphila acidipaludis</name>
    <dbReference type="NCBI Taxonomy" id="2873382"/>
    <lineage>
        <taxon>Bacteria</taxon>
        <taxon>Bacillati</taxon>
        <taxon>Actinomycetota</taxon>
        <taxon>Actinomycetes</taxon>
        <taxon>Kitasatosporales</taxon>
        <taxon>Streptomycetaceae</taxon>
        <taxon>Actinacidiphila</taxon>
    </lineage>
</organism>
<keyword evidence="4" id="KW-1185">Reference proteome</keyword>
<dbReference type="EMBL" id="JAINZZ010000065">
    <property type="protein sequence ID" value="MBY8882205.1"/>
    <property type="molecule type" value="Genomic_DNA"/>
</dbReference>
<sequence length="269" mass="27868">MTDMTNMTDPASADEVKDAMTRALRGEAGGAPDLAAILVGGRRRRRAFLGKAVLGAAVLAVAGLGVGYGVTHGRTGAQQPDVAPAPAGQARTPSPPPHDNSHANLDRTHAAVRAALAGRLPAGMTLEDGDGPAVFRLVRSDGTVTSLGAEVGYQNLAGMPNPCTGSRYNTDCRPVSLADGSRGWAWETDAALAEGHAVSVAVYTQDGQAWGLEDSATEVDPATSKLEKGRPLTEDQLISLVSDPQVMAALKQVPTDQLTSTQTGRPYHL</sequence>
<accession>A0ABS7QGC1</accession>
<keyword evidence="2" id="KW-0472">Membrane</keyword>
<protein>
    <submittedName>
        <fullName evidence="3">Uncharacterized protein</fullName>
    </submittedName>
</protein>
<feature type="transmembrane region" description="Helical" evidence="2">
    <location>
        <begin position="52"/>
        <end position="70"/>
    </location>
</feature>
<keyword evidence="2" id="KW-0812">Transmembrane</keyword>
<evidence type="ECO:0000313" key="3">
    <source>
        <dbReference type="EMBL" id="MBY8882205.1"/>
    </source>
</evidence>
<comment type="caution">
    <text evidence="3">The sequence shown here is derived from an EMBL/GenBank/DDBJ whole genome shotgun (WGS) entry which is preliminary data.</text>
</comment>
<feature type="region of interest" description="Disordered" evidence="1">
    <location>
        <begin position="75"/>
        <end position="104"/>
    </location>
</feature>
<gene>
    <name evidence="3" type="ORF">K7862_31905</name>
</gene>
<dbReference type="Proteomes" id="UP000778578">
    <property type="component" value="Unassembled WGS sequence"/>
</dbReference>
<dbReference type="RefSeq" id="WP_222968399.1">
    <property type="nucleotide sequence ID" value="NZ_JAINZZ010000065.1"/>
</dbReference>
<evidence type="ECO:0000256" key="1">
    <source>
        <dbReference type="SAM" id="MobiDB-lite"/>
    </source>
</evidence>
<proteinExistence type="predicted"/>
<reference evidence="3 4" key="1">
    <citation type="submission" date="2021-08" db="EMBL/GenBank/DDBJ databases">
        <title>WGS of actinomycetes from Thailand.</title>
        <authorList>
            <person name="Thawai C."/>
        </authorList>
    </citation>
    <scope>NUCLEOTIDE SEQUENCE [LARGE SCALE GENOMIC DNA]</scope>
    <source>
        <strain evidence="3 4">PLK6-54</strain>
    </source>
</reference>